<evidence type="ECO:0000313" key="2">
    <source>
        <dbReference type="EMBL" id="TYP65526.1"/>
    </source>
</evidence>
<sequence>MNTTTAAQCFQTISALSLALLIGGTASAHHRSDLPSEDGLLHESGHSVQSKTGCAKRRGATLFNLGMHQNAPQCAGSSSSDIATPAPIRLAKPFVGNPYRSNETIRYSF</sequence>
<keyword evidence="1" id="KW-0732">Signal</keyword>
<protein>
    <submittedName>
        <fullName evidence="2">Uncharacterized protein</fullName>
    </submittedName>
</protein>
<comment type="caution">
    <text evidence="2">The sequence shown here is derived from an EMBL/GenBank/DDBJ whole genome shotgun (WGS) entry which is preliminary data.</text>
</comment>
<dbReference type="RefSeq" id="WP_148924892.1">
    <property type="nucleotide sequence ID" value="NZ_VNHQ01000012.1"/>
</dbReference>
<accession>A0A5S5BGS4</accession>
<gene>
    <name evidence="2" type="ORF">A9A72_122662</name>
</gene>
<name>A0A5S5BGS4_STUST</name>
<evidence type="ECO:0000256" key="1">
    <source>
        <dbReference type="SAM" id="SignalP"/>
    </source>
</evidence>
<feature type="chain" id="PRO_5024293757" evidence="1">
    <location>
        <begin position="29"/>
        <end position="109"/>
    </location>
</feature>
<reference evidence="2 3" key="1">
    <citation type="submission" date="2019-07" db="EMBL/GenBank/DDBJ databases">
        <title>Deep subsurface shale carbon reservoir microbial communities from Ohio and West Virginia, USA.</title>
        <authorList>
            <person name="Wrighton K."/>
        </authorList>
    </citation>
    <scope>NUCLEOTIDE SEQUENCE [LARGE SCALE GENOMIC DNA]</scope>
    <source>
        <strain evidence="2 3">NP_8Ht</strain>
    </source>
</reference>
<organism evidence="2 3">
    <name type="scientific">Stutzerimonas stutzeri</name>
    <name type="common">Pseudomonas stutzeri</name>
    <dbReference type="NCBI Taxonomy" id="316"/>
    <lineage>
        <taxon>Bacteria</taxon>
        <taxon>Pseudomonadati</taxon>
        <taxon>Pseudomonadota</taxon>
        <taxon>Gammaproteobacteria</taxon>
        <taxon>Pseudomonadales</taxon>
        <taxon>Pseudomonadaceae</taxon>
        <taxon>Stutzerimonas</taxon>
    </lineage>
</organism>
<dbReference type="Proteomes" id="UP000324282">
    <property type="component" value="Unassembled WGS sequence"/>
</dbReference>
<evidence type="ECO:0000313" key="3">
    <source>
        <dbReference type="Proteomes" id="UP000324282"/>
    </source>
</evidence>
<proteinExistence type="predicted"/>
<dbReference type="EMBL" id="VNHQ01000012">
    <property type="protein sequence ID" value="TYP65526.1"/>
    <property type="molecule type" value="Genomic_DNA"/>
</dbReference>
<dbReference type="OrthoDB" id="9905586at2"/>
<feature type="signal peptide" evidence="1">
    <location>
        <begin position="1"/>
        <end position="28"/>
    </location>
</feature>
<dbReference type="AlphaFoldDB" id="A0A5S5BGS4"/>